<dbReference type="AlphaFoldDB" id="A0A7H0HFV1"/>
<dbReference type="Pfam" id="PF08376">
    <property type="entry name" value="NIT"/>
    <property type="match status" value="1"/>
</dbReference>
<protein>
    <submittedName>
        <fullName evidence="2">Nitrate- and nitrite sensing domain-containing protein</fullName>
    </submittedName>
</protein>
<dbReference type="GO" id="GO:0003723">
    <property type="term" value="F:RNA binding"/>
    <property type="evidence" value="ECO:0007669"/>
    <property type="project" value="InterPro"/>
</dbReference>
<dbReference type="RefSeq" id="WP_187736400.1">
    <property type="nucleotide sequence ID" value="NZ_CP060790.1"/>
</dbReference>
<dbReference type="EMBL" id="CP060790">
    <property type="protein sequence ID" value="QNP59417.1"/>
    <property type="molecule type" value="Genomic_DNA"/>
</dbReference>
<dbReference type="KEGG" id="amon:H9L24_21945"/>
<dbReference type="InterPro" id="IPR005561">
    <property type="entry name" value="ANTAR"/>
</dbReference>
<dbReference type="InterPro" id="IPR036388">
    <property type="entry name" value="WH-like_DNA-bd_sf"/>
</dbReference>
<dbReference type="Gene3D" id="1.10.10.10">
    <property type="entry name" value="Winged helix-like DNA-binding domain superfamily/Winged helix DNA-binding domain"/>
    <property type="match status" value="1"/>
</dbReference>
<evidence type="ECO:0000313" key="2">
    <source>
        <dbReference type="EMBL" id="QNP59417.1"/>
    </source>
</evidence>
<dbReference type="SMART" id="SM01012">
    <property type="entry name" value="ANTAR"/>
    <property type="match status" value="1"/>
</dbReference>
<gene>
    <name evidence="2" type="ORF">H9L24_21945</name>
</gene>
<dbReference type="InterPro" id="IPR013587">
    <property type="entry name" value="Nitrate/nitrite_sensing"/>
</dbReference>
<sequence>MKSALHFLVAARQCEIGELEQLMRTSTLVNLLGRFIHALQKERGLSNIVLASAGARGSEARAAQIAECERIAREVRDGFDHLDTTAQRVGQGARLFSRIAYVLQGLDALPALRERITALAIGPEAATAAFMKLVVGLLAVVFEAADSATDPEISRLLVAMFNFMQGKELAGQERATGVAAFGTGASDPQRQQHWLHLIESQERCFQVFAEFAPAVPLALWHEAGTADATLAVIERLRRVGCTAPAGAPLDTELSETWFDAATRRMDAMQIVETQLATDLLQQCENKIADARTTLQAQQALLEALPPSPQAAGPDASAFFESAAPAEPPAASFGPHLDRSVLELVQDQSQRLQAMQGELETVRAALNERKTVERAKGLLMARRQLSEGDAHKLLRQTAMNQNRRLVDVAQAVLAMADLLPPAPPAEH</sequence>
<evidence type="ECO:0000313" key="3">
    <source>
        <dbReference type="Proteomes" id="UP000516057"/>
    </source>
</evidence>
<reference evidence="2 3" key="1">
    <citation type="submission" date="2020-08" db="EMBL/GenBank/DDBJ databases">
        <title>Genome sequence of Acidovorax monticola KACC 19171T.</title>
        <authorList>
            <person name="Hyun D.-W."/>
            <person name="Bae J.-W."/>
        </authorList>
    </citation>
    <scope>NUCLEOTIDE SEQUENCE [LARGE SCALE GENOMIC DNA]</scope>
    <source>
        <strain evidence="2 3">KACC 19171</strain>
    </source>
</reference>
<dbReference type="SUPFAM" id="SSF52172">
    <property type="entry name" value="CheY-like"/>
    <property type="match status" value="1"/>
</dbReference>
<dbReference type="Proteomes" id="UP000516057">
    <property type="component" value="Chromosome"/>
</dbReference>
<name>A0A7H0HFV1_9BURK</name>
<keyword evidence="3" id="KW-1185">Reference proteome</keyword>
<organism evidence="2 3">
    <name type="scientific">Paenacidovorax monticola</name>
    <dbReference type="NCBI Taxonomy" id="1926868"/>
    <lineage>
        <taxon>Bacteria</taxon>
        <taxon>Pseudomonadati</taxon>
        <taxon>Pseudomonadota</taxon>
        <taxon>Betaproteobacteria</taxon>
        <taxon>Burkholderiales</taxon>
        <taxon>Comamonadaceae</taxon>
        <taxon>Paenacidovorax</taxon>
    </lineage>
</organism>
<dbReference type="Pfam" id="PF03861">
    <property type="entry name" value="ANTAR"/>
    <property type="match status" value="1"/>
</dbReference>
<accession>A0A7H0HFV1</accession>
<dbReference type="InterPro" id="IPR011006">
    <property type="entry name" value="CheY-like_superfamily"/>
</dbReference>
<feature type="domain" description="ANTAR" evidence="1">
    <location>
        <begin position="351"/>
        <end position="412"/>
    </location>
</feature>
<proteinExistence type="predicted"/>
<dbReference type="PROSITE" id="PS50921">
    <property type="entry name" value="ANTAR"/>
    <property type="match status" value="1"/>
</dbReference>
<evidence type="ECO:0000259" key="1">
    <source>
        <dbReference type="PROSITE" id="PS50921"/>
    </source>
</evidence>